<organism evidence="1 2">
    <name type="scientific">Patella caerulea</name>
    <name type="common">Rayed Mediterranean limpet</name>
    <dbReference type="NCBI Taxonomy" id="87958"/>
    <lineage>
        <taxon>Eukaryota</taxon>
        <taxon>Metazoa</taxon>
        <taxon>Spiralia</taxon>
        <taxon>Lophotrochozoa</taxon>
        <taxon>Mollusca</taxon>
        <taxon>Gastropoda</taxon>
        <taxon>Patellogastropoda</taxon>
        <taxon>Patelloidea</taxon>
        <taxon>Patellidae</taxon>
        <taxon>Patella</taxon>
    </lineage>
</organism>
<proteinExistence type="predicted"/>
<comment type="caution">
    <text evidence="1">The sequence shown here is derived from an EMBL/GenBank/DDBJ whole genome shotgun (WGS) entry which is preliminary data.</text>
</comment>
<evidence type="ECO:0000313" key="2">
    <source>
        <dbReference type="Proteomes" id="UP001347796"/>
    </source>
</evidence>
<reference evidence="1 2" key="1">
    <citation type="submission" date="2024-01" db="EMBL/GenBank/DDBJ databases">
        <title>The genome of the rayed Mediterranean limpet Patella caerulea (Linnaeus, 1758).</title>
        <authorList>
            <person name="Anh-Thu Weber A."/>
            <person name="Halstead-Nussloch G."/>
        </authorList>
    </citation>
    <scope>NUCLEOTIDE SEQUENCE [LARGE SCALE GENOMIC DNA]</scope>
    <source>
        <strain evidence="1">AATW-2023a</strain>
        <tissue evidence="1">Whole specimen</tissue>
    </source>
</reference>
<evidence type="ECO:0000313" key="1">
    <source>
        <dbReference type="EMBL" id="KAK6178429.1"/>
    </source>
</evidence>
<name>A0AAN8JNX3_PATCE</name>
<dbReference type="AlphaFoldDB" id="A0AAN8JNX3"/>
<dbReference type="EMBL" id="JAZGQO010000009">
    <property type="protein sequence ID" value="KAK6178429.1"/>
    <property type="molecule type" value="Genomic_DNA"/>
</dbReference>
<sequence length="89" mass="10037">MDTNQTLSDEELLLFSQEMEGESNANTNSDEDLIPASQQAEENLYKANDISDSQSKRFLICSEKDLTECVKGAIPKNTLRRNSWACNTF</sequence>
<accession>A0AAN8JNX3</accession>
<dbReference type="Proteomes" id="UP001347796">
    <property type="component" value="Unassembled WGS sequence"/>
</dbReference>
<keyword evidence="2" id="KW-1185">Reference proteome</keyword>
<gene>
    <name evidence="1" type="ORF">SNE40_013221</name>
</gene>
<protein>
    <submittedName>
        <fullName evidence="1">Uncharacterized protein</fullName>
    </submittedName>
</protein>